<evidence type="ECO:0000313" key="1">
    <source>
        <dbReference type="EMBL" id="TFK59590.1"/>
    </source>
</evidence>
<keyword evidence="2" id="KW-1185">Reference proteome</keyword>
<gene>
    <name evidence="1" type="ORF">BDN72DRAFT_780512</name>
</gene>
<feature type="non-terminal residue" evidence="1">
    <location>
        <position position="1"/>
    </location>
</feature>
<reference evidence="1 2" key="1">
    <citation type="journal article" date="2019" name="Nat. Ecol. Evol.">
        <title>Megaphylogeny resolves global patterns of mushroom evolution.</title>
        <authorList>
            <person name="Varga T."/>
            <person name="Krizsan K."/>
            <person name="Foldi C."/>
            <person name="Dima B."/>
            <person name="Sanchez-Garcia M."/>
            <person name="Sanchez-Ramirez S."/>
            <person name="Szollosi G.J."/>
            <person name="Szarkandi J.G."/>
            <person name="Papp V."/>
            <person name="Albert L."/>
            <person name="Andreopoulos W."/>
            <person name="Angelini C."/>
            <person name="Antonin V."/>
            <person name="Barry K.W."/>
            <person name="Bougher N.L."/>
            <person name="Buchanan P."/>
            <person name="Buyck B."/>
            <person name="Bense V."/>
            <person name="Catcheside P."/>
            <person name="Chovatia M."/>
            <person name="Cooper J."/>
            <person name="Damon W."/>
            <person name="Desjardin D."/>
            <person name="Finy P."/>
            <person name="Geml J."/>
            <person name="Haridas S."/>
            <person name="Hughes K."/>
            <person name="Justo A."/>
            <person name="Karasinski D."/>
            <person name="Kautmanova I."/>
            <person name="Kiss B."/>
            <person name="Kocsube S."/>
            <person name="Kotiranta H."/>
            <person name="LaButti K.M."/>
            <person name="Lechner B.E."/>
            <person name="Liimatainen K."/>
            <person name="Lipzen A."/>
            <person name="Lukacs Z."/>
            <person name="Mihaltcheva S."/>
            <person name="Morgado L.N."/>
            <person name="Niskanen T."/>
            <person name="Noordeloos M.E."/>
            <person name="Ohm R.A."/>
            <person name="Ortiz-Santana B."/>
            <person name="Ovrebo C."/>
            <person name="Racz N."/>
            <person name="Riley R."/>
            <person name="Savchenko A."/>
            <person name="Shiryaev A."/>
            <person name="Soop K."/>
            <person name="Spirin V."/>
            <person name="Szebenyi C."/>
            <person name="Tomsovsky M."/>
            <person name="Tulloss R.E."/>
            <person name="Uehling J."/>
            <person name="Grigoriev I.V."/>
            <person name="Vagvolgyi C."/>
            <person name="Papp T."/>
            <person name="Martin F.M."/>
            <person name="Miettinen O."/>
            <person name="Hibbett D.S."/>
            <person name="Nagy L.G."/>
        </authorList>
    </citation>
    <scope>NUCLEOTIDE SEQUENCE [LARGE SCALE GENOMIC DNA]</scope>
    <source>
        <strain evidence="1 2">NL-1719</strain>
    </source>
</reference>
<sequence length="232" mass="26410">LAKVEPTTSTPEFIPPGSVVIRKKKGDIVLTDVPSDIQHKFKETFLTLLRQYFGSELRPWDPLPDSKVSEMFNSLFPDYGAWFQRGGSKIVLTLADDCLSRWRSKIGIVTIDMMKQIVTEQFDDDEARVEEWCRKMLSGPYASRPFYYGVYKEATEAEGEVKKVSSMCFVIFHSSVLKPSQYYFCHPLIANALGYHLKQVLDLPPSEARPTSALVMAIQSVSLNSFEDQKKH</sequence>
<accession>A0ACD3A1K3</accession>
<proteinExistence type="predicted"/>
<organism evidence="1 2">
    <name type="scientific">Pluteus cervinus</name>
    <dbReference type="NCBI Taxonomy" id="181527"/>
    <lineage>
        <taxon>Eukaryota</taxon>
        <taxon>Fungi</taxon>
        <taxon>Dikarya</taxon>
        <taxon>Basidiomycota</taxon>
        <taxon>Agaricomycotina</taxon>
        <taxon>Agaricomycetes</taxon>
        <taxon>Agaricomycetidae</taxon>
        <taxon>Agaricales</taxon>
        <taxon>Pluteineae</taxon>
        <taxon>Pluteaceae</taxon>
        <taxon>Pluteus</taxon>
    </lineage>
</organism>
<dbReference type="Proteomes" id="UP000308600">
    <property type="component" value="Unassembled WGS sequence"/>
</dbReference>
<evidence type="ECO:0000313" key="2">
    <source>
        <dbReference type="Proteomes" id="UP000308600"/>
    </source>
</evidence>
<protein>
    <submittedName>
        <fullName evidence="1">Uncharacterized protein</fullName>
    </submittedName>
</protein>
<dbReference type="EMBL" id="ML208937">
    <property type="protein sequence ID" value="TFK59590.1"/>
    <property type="molecule type" value="Genomic_DNA"/>
</dbReference>
<name>A0ACD3A1K3_9AGAR</name>